<organism evidence="9 10">
    <name type="scientific">Dermacoccus barathri</name>
    <dbReference type="NCBI Taxonomy" id="322601"/>
    <lineage>
        <taxon>Bacteria</taxon>
        <taxon>Bacillati</taxon>
        <taxon>Actinomycetota</taxon>
        <taxon>Actinomycetes</taxon>
        <taxon>Micrococcales</taxon>
        <taxon>Dermacoccaceae</taxon>
        <taxon>Dermacoccus</taxon>
    </lineage>
</organism>
<evidence type="ECO:0000259" key="8">
    <source>
        <dbReference type="Pfam" id="PF00892"/>
    </source>
</evidence>
<feature type="compositionally biased region" description="Polar residues" evidence="6">
    <location>
        <begin position="297"/>
        <end position="313"/>
    </location>
</feature>
<dbReference type="InterPro" id="IPR037185">
    <property type="entry name" value="EmrE-like"/>
</dbReference>
<dbReference type="PANTHER" id="PTHR32322">
    <property type="entry name" value="INNER MEMBRANE TRANSPORTER"/>
    <property type="match status" value="1"/>
</dbReference>
<feature type="transmembrane region" description="Helical" evidence="7">
    <location>
        <begin position="154"/>
        <end position="172"/>
    </location>
</feature>
<evidence type="ECO:0000256" key="1">
    <source>
        <dbReference type="ARBA" id="ARBA00004141"/>
    </source>
</evidence>
<feature type="transmembrane region" description="Helical" evidence="7">
    <location>
        <begin position="70"/>
        <end position="86"/>
    </location>
</feature>
<keyword evidence="10" id="KW-1185">Reference proteome</keyword>
<evidence type="ECO:0000256" key="7">
    <source>
        <dbReference type="SAM" id="Phobius"/>
    </source>
</evidence>
<dbReference type="InterPro" id="IPR000620">
    <property type="entry name" value="EamA_dom"/>
</dbReference>
<feature type="transmembrane region" description="Helical" evidence="7">
    <location>
        <begin position="253"/>
        <end position="272"/>
    </location>
</feature>
<dbReference type="InterPro" id="IPR050638">
    <property type="entry name" value="AA-Vitamin_Transporters"/>
</dbReference>
<evidence type="ECO:0000313" key="9">
    <source>
        <dbReference type="EMBL" id="GAA1548131.1"/>
    </source>
</evidence>
<dbReference type="EMBL" id="BAAANV010000043">
    <property type="protein sequence ID" value="GAA1548131.1"/>
    <property type="molecule type" value="Genomic_DNA"/>
</dbReference>
<feature type="domain" description="EamA" evidence="8">
    <location>
        <begin position="10"/>
        <end position="141"/>
    </location>
</feature>
<reference evidence="9 10" key="1">
    <citation type="journal article" date="2019" name="Int. J. Syst. Evol. Microbiol.">
        <title>The Global Catalogue of Microorganisms (GCM) 10K type strain sequencing project: providing services to taxonomists for standard genome sequencing and annotation.</title>
        <authorList>
            <consortium name="The Broad Institute Genomics Platform"/>
            <consortium name="The Broad Institute Genome Sequencing Center for Infectious Disease"/>
            <person name="Wu L."/>
            <person name="Ma J."/>
        </authorList>
    </citation>
    <scope>NUCLEOTIDE SEQUENCE [LARGE SCALE GENOMIC DNA]</scope>
    <source>
        <strain evidence="9 10">JCM 14588</strain>
    </source>
</reference>
<feature type="transmembrane region" description="Helical" evidence="7">
    <location>
        <begin position="41"/>
        <end position="58"/>
    </location>
</feature>
<evidence type="ECO:0000256" key="4">
    <source>
        <dbReference type="ARBA" id="ARBA00022989"/>
    </source>
</evidence>
<dbReference type="SUPFAM" id="SSF103481">
    <property type="entry name" value="Multidrug resistance efflux transporter EmrE"/>
    <property type="match status" value="2"/>
</dbReference>
<accession>A0ABN2BY26</accession>
<feature type="domain" description="EamA" evidence="8">
    <location>
        <begin position="154"/>
        <end position="294"/>
    </location>
</feature>
<gene>
    <name evidence="9" type="ORF">GCM10009762_21800</name>
</gene>
<proteinExistence type="inferred from homology"/>
<evidence type="ECO:0000256" key="6">
    <source>
        <dbReference type="SAM" id="MobiDB-lite"/>
    </source>
</evidence>
<feature type="transmembrane region" description="Helical" evidence="7">
    <location>
        <begin position="92"/>
        <end position="113"/>
    </location>
</feature>
<feature type="transmembrane region" description="Helical" evidence="7">
    <location>
        <begin position="125"/>
        <end position="142"/>
    </location>
</feature>
<dbReference type="Proteomes" id="UP001501288">
    <property type="component" value="Unassembled WGS sequence"/>
</dbReference>
<evidence type="ECO:0000256" key="2">
    <source>
        <dbReference type="ARBA" id="ARBA00007362"/>
    </source>
</evidence>
<comment type="caution">
    <text evidence="9">The sequence shown here is derived from an EMBL/GenBank/DDBJ whole genome shotgun (WGS) entry which is preliminary data.</text>
</comment>
<feature type="transmembrane region" description="Helical" evidence="7">
    <location>
        <begin position="278"/>
        <end position="295"/>
    </location>
</feature>
<evidence type="ECO:0000313" key="10">
    <source>
        <dbReference type="Proteomes" id="UP001501288"/>
    </source>
</evidence>
<dbReference type="RefSeq" id="WP_346030608.1">
    <property type="nucleotide sequence ID" value="NZ_BAAANV010000043.1"/>
</dbReference>
<name>A0ABN2BY26_9MICO</name>
<keyword evidence="3 7" id="KW-0812">Transmembrane</keyword>
<comment type="subcellular location">
    <subcellularLocation>
        <location evidence="1">Membrane</location>
        <topology evidence="1">Multi-pass membrane protein</topology>
    </subcellularLocation>
</comment>
<keyword evidence="4 7" id="KW-1133">Transmembrane helix</keyword>
<feature type="transmembrane region" description="Helical" evidence="7">
    <location>
        <begin position="193"/>
        <end position="210"/>
    </location>
</feature>
<keyword evidence="5 7" id="KW-0472">Membrane</keyword>
<sequence>MRSDSTLLHISAVAGAALLWSTSFAVTKVVLPNVGELTLGAIRFLAAAILLIIICLLVRARLRAPWRAHAAVAGAGLVGITIYFALENYGVALATATDAVLIVASYPVMTMLAEAIFHRRRPAPTNVVGALVAFAGVVLVTIDEPAQETPHRPWGILFLFLGGVAWTAYNMISTRKPVNVSPSQRLGVLPTTGLQNLWGGIGFCLLVPLLPEGATINLNAPAIWLIAYLAVGCSALAFLLYTFGLTALKPSQAVAVLNLVPVFGVVWAVVIAGEEITVLKTVGAITVIIGVAMNARSSPTRTGKQRPQISTPPSRKDFQP</sequence>
<dbReference type="PANTHER" id="PTHR32322:SF2">
    <property type="entry name" value="EAMA DOMAIN-CONTAINING PROTEIN"/>
    <property type="match status" value="1"/>
</dbReference>
<evidence type="ECO:0000256" key="3">
    <source>
        <dbReference type="ARBA" id="ARBA00022692"/>
    </source>
</evidence>
<feature type="transmembrane region" description="Helical" evidence="7">
    <location>
        <begin position="222"/>
        <end position="241"/>
    </location>
</feature>
<evidence type="ECO:0000256" key="5">
    <source>
        <dbReference type="ARBA" id="ARBA00023136"/>
    </source>
</evidence>
<protein>
    <submittedName>
        <fullName evidence="9">DMT family transporter</fullName>
    </submittedName>
</protein>
<dbReference type="Pfam" id="PF00892">
    <property type="entry name" value="EamA"/>
    <property type="match status" value="2"/>
</dbReference>
<dbReference type="Gene3D" id="1.10.3730.20">
    <property type="match status" value="1"/>
</dbReference>
<comment type="similarity">
    <text evidence="2">Belongs to the EamA transporter family.</text>
</comment>
<feature type="region of interest" description="Disordered" evidence="6">
    <location>
        <begin position="297"/>
        <end position="320"/>
    </location>
</feature>